<reference evidence="3" key="1">
    <citation type="journal article" date="2021" name="Nat. Commun.">
        <title>Genetic determinants of endophytism in the Arabidopsis root mycobiome.</title>
        <authorList>
            <person name="Mesny F."/>
            <person name="Miyauchi S."/>
            <person name="Thiergart T."/>
            <person name="Pickel B."/>
            <person name="Atanasova L."/>
            <person name="Karlsson M."/>
            <person name="Huettel B."/>
            <person name="Barry K.W."/>
            <person name="Haridas S."/>
            <person name="Chen C."/>
            <person name="Bauer D."/>
            <person name="Andreopoulos W."/>
            <person name="Pangilinan J."/>
            <person name="LaButti K."/>
            <person name="Riley R."/>
            <person name="Lipzen A."/>
            <person name="Clum A."/>
            <person name="Drula E."/>
            <person name="Henrissat B."/>
            <person name="Kohler A."/>
            <person name="Grigoriev I.V."/>
            <person name="Martin F.M."/>
            <person name="Hacquard S."/>
        </authorList>
    </citation>
    <scope>NUCLEOTIDE SEQUENCE</scope>
    <source>
        <strain evidence="3">MPI-CAGE-CH-0243</strain>
    </source>
</reference>
<feature type="repeat" description="ANK" evidence="1">
    <location>
        <begin position="392"/>
        <end position="424"/>
    </location>
</feature>
<dbReference type="PANTHER" id="PTHR10039">
    <property type="entry name" value="AMELOGENIN"/>
    <property type="match status" value="1"/>
</dbReference>
<evidence type="ECO:0000313" key="3">
    <source>
        <dbReference type="EMBL" id="KAH7125709.1"/>
    </source>
</evidence>
<feature type="repeat" description="ANK" evidence="1">
    <location>
        <begin position="491"/>
        <end position="523"/>
    </location>
</feature>
<dbReference type="EMBL" id="JAGMWT010000007">
    <property type="protein sequence ID" value="KAH7125709.1"/>
    <property type="molecule type" value="Genomic_DNA"/>
</dbReference>
<feature type="repeat" description="ANK" evidence="1">
    <location>
        <begin position="425"/>
        <end position="457"/>
    </location>
</feature>
<gene>
    <name evidence="3" type="ORF">B0J11DRAFT_312348</name>
</gene>
<dbReference type="PRINTS" id="PR01415">
    <property type="entry name" value="ANKYRIN"/>
</dbReference>
<organism evidence="3 4">
    <name type="scientific">Dendryphion nanum</name>
    <dbReference type="NCBI Taxonomy" id="256645"/>
    <lineage>
        <taxon>Eukaryota</taxon>
        <taxon>Fungi</taxon>
        <taxon>Dikarya</taxon>
        <taxon>Ascomycota</taxon>
        <taxon>Pezizomycotina</taxon>
        <taxon>Dothideomycetes</taxon>
        <taxon>Pleosporomycetidae</taxon>
        <taxon>Pleosporales</taxon>
        <taxon>Torulaceae</taxon>
        <taxon>Dendryphion</taxon>
    </lineage>
</organism>
<name>A0A9P9DTG5_9PLEO</name>
<proteinExistence type="predicted"/>
<keyword evidence="1" id="KW-0040">ANK repeat</keyword>
<dbReference type="AlphaFoldDB" id="A0A9P9DTG5"/>
<feature type="domain" description="GPI inositol-deacylase winged helix" evidence="2">
    <location>
        <begin position="135"/>
        <end position="212"/>
    </location>
</feature>
<dbReference type="Gene3D" id="1.25.40.20">
    <property type="entry name" value="Ankyrin repeat-containing domain"/>
    <property type="match status" value="1"/>
</dbReference>
<dbReference type="SMART" id="SM00248">
    <property type="entry name" value="ANK"/>
    <property type="match status" value="5"/>
</dbReference>
<protein>
    <submittedName>
        <fullName evidence="3">Ankyrin repeat-containing domain protein</fullName>
    </submittedName>
</protein>
<dbReference type="Pfam" id="PF13637">
    <property type="entry name" value="Ank_4"/>
    <property type="match status" value="1"/>
</dbReference>
<dbReference type="InterPro" id="IPR054471">
    <property type="entry name" value="GPIID_WHD"/>
</dbReference>
<accession>A0A9P9DTG5</accession>
<dbReference type="SUPFAM" id="SSF48403">
    <property type="entry name" value="Ankyrin repeat"/>
    <property type="match status" value="1"/>
</dbReference>
<feature type="repeat" description="ANK" evidence="1">
    <location>
        <begin position="458"/>
        <end position="490"/>
    </location>
</feature>
<dbReference type="InterPro" id="IPR036770">
    <property type="entry name" value="Ankyrin_rpt-contain_sf"/>
</dbReference>
<dbReference type="PANTHER" id="PTHR10039:SF14">
    <property type="entry name" value="NACHT DOMAIN-CONTAINING PROTEIN"/>
    <property type="match status" value="1"/>
</dbReference>
<dbReference type="OrthoDB" id="4772757at2759"/>
<dbReference type="PROSITE" id="PS50297">
    <property type="entry name" value="ANK_REP_REGION"/>
    <property type="match status" value="3"/>
</dbReference>
<evidence type="ECO:0000313" key="4">
    <source>
        <dbReference type="Proteomes" id="UP000700596"/>
    </source>
</evidence>
<dbReference type="InterPro" id="IPR002110">
    <property type="entry name" value="Ankyrin_rpt"/>
</dbReference>
<keyword evidence="4" id="KW-1185">Reference proteome</keyword>
<dbReference type="Pfam" id="PF22939">
    <property type="entry name" value="WHD_GPIID"/>
    <property type="match status" value="1"/>
</dbReference>
<comment type="caution">
    <text evidence="3">The sequence shown here is derived from an EMBL/GenBank/DDBJ whole genome shotgun (WGS) entry which is preliminary data.</text>
</comment>
<dbReference type="Pfam" id="PF12796">
    <property type="entry name" value="Ank_2"/>
    <property type="match status" value="1"/>
</dbReference>
<feature type="repeat" description="ANK" evidence="1">
    <location>
        <begin position="359"/>
        <end position="391"/>
    </location>
</feature>
<evidence type="ECO:0000256" key="1">
    <source>
        <dbReference type="PROSITE-ProRule" id="PRU00023"/>
    </source>
</evidence>
<dbReference type="PROSITE" id="PS50088">
    <property type="entry name" value="ANK_REPEAT"/>
    <property type="match status" value="5"/>
</dbReference>
<evidence type="ECO:0000259" key="2">
    <source>
        <dbReference type="Pfam" id="PF22939"/>
    </source>
</evidence>
<dbReference type="Proteomes" id="UP000700596">
    <property type="component" value="Unassembled WGS sequence"/>
</dbReference>
<sequence length="527" mass="58760">MSVPCRVKVFVTSRREMDIVKAFEDRHIPTIPVLAENVAADIEAFARSKIKRLRSGEHGKALYIASDELEEKIAQTLAKKADGMFLWVNLQLDNLCRVSKARMDQEVESALARLPKGLPKTYVRILERIEEQPSYMKALALNCLAWMIYAQRPLTTRELQYALATTLDCKTRQDLQPRSPGVILDACGNLLEETNGVIRPIHYTVQEFLITASEGLSQTTIRAQLLNSSAMHTRLSLVCLTYIRLVAFEKPAQDFWDLYDRLEANMFAGYASQSFDYHISVCHEMSPDVVEQLEKLFQQESQYLAAVLQIKILRDGFDWHNVQRHFDRMSFVVSASTIVYSTALYNVPAVKLRWVEHAPPDYALHLASSAGLIDAVVPLLDAGCDINERDGNGGTPLYHACSEAHIEIVHTLLRKGADVNAQGGSYGNALQAASYGGHKEIVRLLIDEGAEVNTQGGYYGNALQTASERGHKEIVRLLVDEGAEVNAQGGEYGNALQAASYRGDKEIVRLLVDKGAITHERDAEILQ</sequence>